<gene>
    <name evidence="1" type="ORF">BOCO_1116</name>
</gene>
<organism evidence="1 2">
    <name type="scientific">Bombiscardovia coagulans</name>
    <dbReference type="NCBI Taxonomy" id="686666"/>
    <lineage>
        <taxon>Bacteria</taxon>
        <taxon>Bacillati</taxon>
        <taxon>Actinomycetota</taxon>
        <taxon>Actinomycetes</taxon>
        <taxon>Bifidobacteriales</taxon>
        <taxon>Bifidobacteriaceae</taxon>
        <taxon>Bombiscardovia</taxon>
    </lineage>
</organism>
<comment type="caution">
    <text evidence="1">The sequence shown here is derived from an EMBL/GenBank/DDBJ whole genome shotgun (WGS) entry which is preliminary data.</text>
</comment>
<accession>A0A261EQV7</accession>
<dbReference type="Pfam" id="PF15595">
    <property type="entry name" value="Imm51"/>
    <property type="match status" value="1"/>
</dbReference>
<evidence type="ECO:0000313" key="1">
    <source>
        <dbReference type="EMBL" id="OZG49056.1"/>
    </source>
</evidence>
<sequence length="116" mass="13270">MNTSEWKDTIRPFIWVEHDEEASVCLTPGTYKAALFSTRAKEGFEGNGYDWASLAEQFLHQHLPKIQNSIMFDPEAEMFCAYSSDKDALRTFITAFKDACDDDTVIQEVFSTIELD</sequence>
<proteinExistence type="predicted"/>
<name>A0A261EQV7_9BIFI</name>
<dbReference type="RefSeq" id="WP_094723132.1">
    <property type="nucleotide sequence ID" value="NZ_MWWS01000006.1"/>
</dbReference>
<protein>
    <submittedName>
        <fullName evidence="1">Immunity protein 31</fullName>
    </submittedName>
</protein>
<dbReference type="InterPro" id="IPR028956">
    <property type="entry name" value="Imm51"/>
</dbReference>
<evidence type="ECO:0000313" key="2">
    <source>
        <dbReference type="Proteomes" id="UP000216004"/>
    </source>
</evidence>
<keyword evidence="2" id="KW-1185">Reference proteome</keyword>
<dbReference type="EMBL" id="MWWS01000006">
    <property type="protein sequence ID" value="OZG49056.1"/>
    <property type="molecule type" value="Genomic_DNA"/>
</dbReference>
<dbReference type="Proteomes" id="UP000216004">
    <property type="component" value="Unassembled WGS sequence"/>
</dbReference>
<reference evidence="1 2" key="1">
    <citation type="journal article" date="2017" name="BMC Genomics">
        <title>Comparative genomic and phylogenomic analyses of the Bifidobacteriaceae family.</title>
        <authorList>
            <person name="Lugli G.A."/>
            <person name="Milani C."/>
            <person name="Turroni F."/>
            <person name="Duranti S."/>
            <person name="Mancabelli L."/>
            <person name="Mangifesta M."/>
            <person name="Ferrario C."/>
            <person name="Modesto M."/>
            <person name="Mattarelli P."/>
            <person name="Jiri K."/>
            <person name="van Sinderen D."/>
            <person name="Ventura M."/>
        </authorList>
    </citation>
    <scope>NUCLEOTIDE SEQUENCE [LARGE SCALE GENOMIC DNA]</scope>
    <source>
        <strain evidence="1 2">DSM 22924</strain>
    </source>
</reference>
<dbReference type="OrthoDB" id="8657476at2"/>
<dbReference type="AlphaFoldDB" id="A0A261EQV7"/>